<evidence type="ECO:0000256" key="2">
    <source>
        <dbReference type="ARBA" id="ARBA00034247"/>
    </source>
</evidence>
<dbReference type="Pfam" id="PF00990">
    <property type="entry name" value="GGDEF"/>
    <property type="match status" value="1"/>
</dbReference>
<evidence type="ECO:0000313" key="6">
    <source>
        <dbReference type="Proteomes" id="UP000315471"/>
    </source>
</evidence>
<evidence type="ECO:0000259" key="4">
    <source>
        <dbReference type="PROSITE" id="PS50887"/>
    </source>
</evidence>
<comment type="caution">
    <text evidence="5">The sequence shown here is derived from an EMBL/GenBank/DDBJ whole genome shotgun (WGS) entry which is preliminary data.</text>
</comment>
<organism evidence="5 6">
    <name type="scientific">Novipirellula aureliae</name>
    <dbReference type="NCBI Taxonomy" id="2527966"/>
    <lineage>
        <taxon>Bacteria</taxon>
        <taxon>Pseudomonadati</taxon>
        <taxon>Planctomycetota</taxon>
        <taxon>Planctomycetia</taxon>
        <taxon>Pirellulales</taxon>
        <taxon>Pirellulaceae</taxon>
        <taxon>Novipirellula</taxon>
    </lineage>
</organism>
<dbReference type="InterPro" id="IPR043128">
    <property type="entry name" value="Rev_trsase/Diguanyl_cyclase"/>
</dbReference>
<dbReference type="RefSeq" id="WP_146600191.1">
    <property type="nucleotide sequence ID" value="NZ_SJPY01000004.1"/>
</dbReference>
<dbReference type="OrthoDB" id="9805474at2"/>
<accession>A0A5C6DXH4</accession>
<dbReference type="SMART" id="SM00267">
    <property type="entry name" value="GGDEF"/>
    <property type="match status" value="1"/>
</dbReference>
<dbReference type="InterPro" id="IPR029787">
    <property type="entry name" value="Nucleotide_cyclase"/>
</dbReference>
<dbReference type="AlphaFoldDB" id="A0A5C6DXH4"/>
<dbReference type="InterPro" id="IPR000160">
    <property type="entry name" value="GGDEF_dom"/>
</dbReference>
<dbReference type="GO" id="GO:0052621">
    <property type="term" value="F:diguanylate cyclase activity"/>
    <property type="evidence" value="ECO:0007669"/>
    <property type="project" value="UniProtKB-EC"/>
</dbReference>
<keyword evidence="3" id="KW-0175">Coiled coil</keyword>
<evidence type="ECO:0000256" key="3">
    <source>
        <dbReference type="SAM" id="Coils"/>
    </source>
</evidence>
<evidence type="ECO:0000256" key="1">
    <source>
        <dbReference type="ARBA" id="ARBA00012528"/>
    </source>
</evidence>
<dbReference type="PANTHER" id="PTHR45138">
    <property type="entry name" value="REGULATORY COMPONENTS OF SENSORY TRANSDUCTION SYSTEM"/>
    <property type="match status" value="1"/>
</dbReference>
<sequence>MSICIKEKRKRQGEDVTKAFGYAKEALGYVAKFRTPPTPNVYEVWYRYAEGQLQALRDQLSYAVNDAQTADYELLLKLYNQYFSTNDTGELSYQLGEQLSFAIGNVESIISDQLTAQDEFKTAIGSASDAIDHQDKDVSPDILQACLASILDSNKQMQRQLSKMASRLDESRNQVGQLRENFIESQKKLMTDPLTGVGNRLFFDNCLNNAIESPDRAKRHVFLLLIDLDNFKLVNDSFGHSTGDQVLKYVSLHLQRLVVGGSVARYGGDEFAVFITTDNLNDGVQHGDAICQFFAKNRLSVNQTGEMLGKLTTSIGGALLRSEDSSSSWFERADRLLYSSKNAGRNRVMVERKIK</sequence>
<dbReference type="CDD" id="cd01949">
    <property type="entry name" value="GGDEF"/>
    <property type="match status" value="1"/>
</dbReference>
<protein>
    <recommendedName>
        <fullName evidence="1">diguanylate cyclase</fullName>
        <ecNumber evidence="1">2.7.7.65</ecNumber>
    </recommendedName>
</protein>
<reference evidence="5 6" key="1">
    <citation type="submission" date="2019-02" db="EMBL/GenBank/DDBJ databases">
        <title>Deep-cultivation of Planctomycetes and their phenomic and genomic characterization uncovers novel biology.</title>
        <authorList>
            <person name="Wiegand S."/>
            <person name="Jogler M."/>
            <person name="Boedeker C."/>
            <person name="Pinto D."/>
            <person name="Vollmers J."/>
            <person name="Rivas-Marin E."/>
            <person name="Kohn T."/>
            <person name="Peeters S.H."/>
            <person name="Heuer A."/>
            <person name="Rast P."/>
            <person name="Oberbeckmann S."/>
            <person name="Bunk B."/>
            <person name="Jeske O."/>
            <person name="Meyerdierks A."/>
            <person name="Storesund J.E."/>
            <person name="Kallscheuer N."/>
            <person name="Luecker S."/>
            <person name="Lage O.M."/>
            <person name="Pohl T."/>
            <person name="Merkel B.J."/>
            <person name="Hornburger P."/>
            <person name="Mueller R.-W."/>
            <person name="Bruemmer F."/>
            <person name="Labrenz M."/>
            <person name="Spormann A.M."/>
            <person name="Op Den Camp H."/>
            <person name="Overmann J."/>
            <person name="Amann R."/>
            <person name="Jetten M.S.M."/>
            <person name="Mascher T."/>
            <person name="Medema M.H."/>
            <person name="Devos D.P."/>
            <person name="Kaster A.-K."/>
            <person name="Ovreas L."/>
            <person name="Rohde M."/>
            <person name="Galperin M.Y."/>
            <person name="Jogler C."/>
        </authorList>
    </citation>
    <scope>NUCLEOTIDE SEQUENCE [LARGE SCALE GENOMIC DNA]</scope>
    <source>
        <strain evidence="5 6">Q31b</strain>
    </source>
</reference>
<dbReference type="InterPro" id="IPR050469">
    <property type="entry name" value="Diguanylate_Cyclase"/>
</dbReference>
<keyword evidence="6" id="KW-1185">Reference proteome</keyword>
<dbReference type="PANTHER" id="PTHR45138:SF9">
    <property type="entry name" value="DIGUANYLATE CYCLASE DGCM-RELATED"/>
    <property type="match status" value="1"/>
</dbReference>
<dbReference type="NCBIfam" id="TIGR00254">
    <property type="entry name" value="GGDEF"/>
    <property type="match status" value="1"/>
</dbReference>
<dbReference type="PROSITE" id="PS50887">
    <property type="entry name" value="GGDEF"/>
    <property type="match status" value="1"/>
</dbReference>
<evidence type="ECO:0000313" key="5">
    <source>
        <dbReference type="EMBL" id="TWU41358.1"/>
    </source>
</evidence>
<feature type="coiled-coil region" evidence="3">
    <location>
        <begin position="154"/>
        <end position="188"/>
    </location>
</feature>
<dbReference type="Proteomes" id="UP000315471">
    <property type="component" value="Unassembled WGS sequence"/>
</dbReference>
<name>A0A5C6DXH4_9BACT</name>
<dbReference type="Gene3D" id="3.30.70.270">
    <property type="match status" value="1"/>
</dbReference>
<dbReference type="EC" id="2.7.7.65" evidence="1"/>
<dbReference type="EMBL" id="SJPY01000004">
    <property type="protein sequence ID" value="TWU41358.1"/>
    <property type="molecule type" value="Genomic_DNA"/>
</dbReference>
<dbReference type="SUPFAM" id="SSF55073">
    <property type="entry name" value="Nucleotide cyclase"/>
    <property type="match status" value="1"/>
</dbReference>
<proteinExistence type="predicted"/>
<gene>
    <name evidence="5" type="primary">pleD_2</name>
    <name evidence="5" type="ORF">Q31b_28020</name>
</gene>
<feature type="domain" description="GGDEF" evidence="4">
    <location>
        <begin position="219"/>
        <end position="353"/>
    </location>
</feature>
<comment type="catalytic activity">
    <reaction evidence="2">
        <text>2 GTP = 3',3'-c-di-GMP + 2 diphosphate</text>
        <dbReference type="Rhea" id="RHEA:24898"/>
        <dbReference type="ChEBI" id="CHEBI:33019"/>
        <dbReference type="ChEBI" id="CHEBI:37565"/>
        <dbReference type="ChEBI" id="CHEBI:58805"/>
        <dbReference type="EC" id="2.7.7.65"/>
    </reaction>
</comment>